<dbReference type="EC" id="4.6.1.12" evidence="14"/>
<dbReference type="EC" id="2.7.7.60" evidence="14"/>
<dbReference type="SUPFAM" id="SSF69765">
    <property type="entry name" value="IpsF-like"/>
    <property type="match status" value="1"/>
</dbReference>
<dbReference type="InterPro" id="IPR034683">
    <property type="entry name" value="IspD/TarI"/>
</dbReference>
<dbReference type="Gene3D" id="3.30.1330.50">
    <property type="entry name" value="2-C-methyl-D-erythritol 2,4-cyclodiphosphate synthase"/>
    <property type="match status" value="1"/>
</dbReference>
<dbReference type="AlphaFoldDB" id="A0A7L5BVE9"/>
<dbReference type="PROSITE" id="PS01350">
    <property type="entry name" value="ISPF"/>
    <property type="match status" value="1"/>
</dbReference>
<comment type="similarity">
    <text evidence="14">In the C-terminal section; belongs to the IspF family.</text>
</comment>
<comment type="pathway">
    <text evidence="5 14">Isoprenoid biosynthesis; isopentenyl diphosphate biosynthesis via DXP pathway; isopentenyl diphosphate from 1-deoxy-D-xylulose 5-phosphate: step 2/6.</text>
</comment>
<dbReference type="NCBIfam" id="TIGR00453">
    <property type="entry name" value="ispD"/>
    <property type="match status" value="1"/>
</dbReference>
<dbReference type="GO" id="GO:0050518">
    <property type="term" value="F:2-C-methyl-D-erythritol 4-phosphate cytidylyltransferase activity"/>
    <property type="evidence" value="ECO:0007669"/>
    <property type="project" value="UniProtKB-UniRule"/>
</dbReference>
<feature type="domain" description="2-C-methyl-D-erythritol 2,4-cyclodiphosphate synthase" evidence="15">
    <location>
        <begin position="225"/>
        <end position="378"/>
    </location>
</feature>
<sequence length="381" mass="40169">MQIAALIVAAGRGSRSGPGVPKQYREIGGVPLLARTIRALLDSGRIHHVLTCIHPEDAELYRAVAPDDPRLSPPVRGGAERALSVRAGLEALALDPPDLVLIHDAARPFVSSHVIGDVIDALSLHDGAIAAVPVVDALRRSERGLCGAPVAREGVWRAQTPQGFRFGEILAAHRANTDHRAADDAEIARAAGLSVALVESAAENFKITTMRDFERAERQVGMEEIRIGQGYDVHAFTDGTAVTLCGVALPHDRALKGHSDADVAMHALTDAIFGAIAEGDIGRWFPPSEPEWKGAASSIFLEKAMARVRARGGRLVNADITIVCERPKIGPHAAAMTASLSRIMAVEAGRISVKATTSEGLGFVGREEGIAATALATVALP</sequence>
<dbReference type="HAMAP" id="MF_00107">
    <property type="entry name" value="IspF"/>
    <property type="match status" value="1"/>
</dbReference>
<feature type="binding site" evidence="14">
    <location>
        <begin position="356"/>
        <end position="359"/>
    </location>
    <ligand>
        <name>4-CDP-2-C-methyl-D-erythritol 2-phosphate</name>
        <dbReference type="ChEBI" id="CHEBI:57919"/>
    </ligand>
</feature>
<keyword evidence="12 14" id="KW-0456">Lyase</keyword>
<evidence type="ECO:0000256" key="6">
    <source>
        <dbReference type="ARBA" id="ARBA00008480"/>
    </source>
</evidence>
<feature type="site" description="Positions MEP for the nucleophilic attack" evidence="14">
    <location>
        <position position="152"/>
    </location>
</feature>
<dbReference type="Pfam" id="PF02542">
    <property type="entry name" value="YgbB"/>
    <property type="match status" value="1"/>
</dbReference>
<keyword evidence="8 14" id="KW-0808">Transferase</keyword>
<dbReference type="InterPro" id="IPR026596">
    <property type="entry name" value="IspD/F"/>
</dbReference>
<dbReference type="UniPathway" id="UPA00056">
    <property type="reaction ID" value="UER00093"/>
</dbReference>
<comment type="cofactor">
    <cofactor evidence="3 14">
        <name>a divalent metal cation</name>
        <dbReference type="ChEBI" id="CHEBI:60240"/>
    </cofactor>
</comment>
<evidence type="ECO:0000256" key="12">
    <source>
        <dbReference type="ARBA" id="ARBA00023239"/>
    </source>
</evidence>
<dbReference type="GO" id="GO:0046872">
    <property type="term" value="F:metal ion binding"/>
    <property type="evidence" value="ECO:0007669"/>
    <property type="project" value="UniProtKB-KW"/>
</dbReference>
<feature type="region of interest" description="2-C-methyl-D-erythritol 4-phosphate cytidylyltransferase" evidence="14">
    <location>
        <begin position="1"/>
        <end position="225"/>
    </location>
</feature>
<dbReference type="RefSeq" id="WP_165094736.1">
    <property type="nucleotide sequence ID" value="NZ_CP049056.1"/>
</dbReference>
<feature type="binding site" evidence="14">
    <location>
        <position position="366"/>
    </location>
    <ligand>
        <name>4-CDP-2-C-methyl-D-erythritol 2-phosphate</name>
        <dbReference type="ChEBI" id="CHEBI:57919"/>
    </ligand>
</feature>
<feature type="binding site" evidence="14">
    <location>
        <position position="363"/>
    </location>
    <ligand>
        <name>4-CDP-2-C-methyl-D-erythritol 2-phosphate</name>
        <dbReference type="ChEBI" id="CHEBI:57919"/>
    </ligand>
</feature>
<dbReference type="InterPro" id="IPR029044">
    <property type="entry name" value="Nucleotide-diphossugar_trans"/>
</dbReference>
<dbReference type="PANTHER" id="PTHR43181">
    <property type="entry name" value="2-C-METHYL-D-ERYTHRITOL 2,4-CYCLODIPHOSPHATE SYNTHASE, CHLOROPLASTIC"/>
    <property type="match status" value="1"/>
</dbReference>
<evidence type="ECO:0000256" key="7">
    <source>
        <dbReference type="ARBA" id="ARBA00009789"/>
    </source>
</evidence>
<evidence type="ECO:0000256" key="13">
    <source>
        <dbReference type="ARBA" id="ARBA00023268"/>
    </source>
</evidence>
<feature type="binding site" evidence="14">
    <location>
        <begin position="232"/>
        <end position="234"/>
    </location>
    <ligand>
        <name>4-CDP-2-C-methyl-D-erythritol 2-phosphate</name>
        <dbReference type="ChEBI" id="CHEBI:57919"/>
    </ligand>
</feature>
<comment type="similarity">
    <text evidence="7">Belongs to the IspD/TarI cytidylyltransferase family. IspD subfamily.</text>
</comment>
<dbReference type="InterPro" id="IPR036571">
    <property type="entry name" value="MECDP_synthase_sf"/>
</dbReference>
<dbReference type="InterPro" id="IPR018294">
    <property type="entry name" value="ISPD_synthase_CS"/>
</dbReference>
<dbReference type="Proteomes" id="UP000503336">
    <property type="component" value="Chromosome"/>
</dbReference>
<dbReference type="Gene3D" id="3.90.550.10">
    <property type="entry name" value="Spore Coat Polysaccharide Biosynthesis Protein SpsA, Chain A"/>
    <property type="match status" value="1"/>
</dbReference>
<comment type="pathway">
    <text evidence="4 14">Isoprenoid biosynthesis; isopentenyl diphosphate biosynthesis via DXP pathway; isopentenyl diphosphate from 1-deoxy-D-xylulose 5-phosphate: step 4/6.</text>
</comment>
<feature type="site" description="Transition state stabilizer" evidence="14">
    <location>
        <position position="22"/>
    </location>
</feature>
<evidence type="ECO:0000256" key="5">
    <source>
        <dbReference type="ARBA" id="ARBA00004787"/>
    </source>
</evidence>
<evidence type="ECO:0000256" key="10">
    <source>
        <dbReference type="ARBA" id="ARBA00022723"/>
    </source>
</evidence>
<evidence type="ECO:0000256" key="11">
    <source>
        <dbReference type="ARBA" id="ARBA00023229"/>
    </source>
</evidence>
<keyword evidence="11 14" id="KW-0414">Isoprene biosynthesis</keyword>
<feature type="site" description="Transition state stabilizer" evidence="14">
    <location>
        <position position="357"/>
    </location>
</feature>
<evidence type="ECO:0000256" key="1">
    <source>
        <dbReference type="ARBA" id="ARBA00000200"/>
    </source>
</evidence>
<feature type="binding site" evidence="14">
    <location>
        <begin position="258"/>
        <end position="259"/>
    </location>
    <ligand>
        <name>4-CDP-2-C-methyl-D-erythritol 2-phosphate</name>
        <dbReference type="ChEBI" id="CHEBI:57919"/>
    </ligand>
</feature>
<evidence type="ECO:0000256" key="4">
    <source>
        <dbReference type="ARBA" id="ARBA00004709"/>
    </source>
</evidence>
<dbReference type="InterPro" id="IPR003526">
    <property type="entry name" value="MECDP_synthase"/>
</dbReference>
<comment type="catalytic activity">
    <reaction evidence="1 14">
        <text>4-CDP-2-C-methyl-D-erythritol 2-phosphate = 2-C-methyl-D-erythritol 2,4-cyclic diphosphate + CMP</text>
        <dbReference type="Rhea" id="RHEA:23864"/>
        <dbReference type="ChEBI" id="CHEBI:57919"/>
        <dbReference type="ChEBI" id="CHEBI:58483"/>
        <dbReference type="ChEBI" id="CHEBI:60377"/>
        <dbReference type="EC" id="4.6.1.12"/>
    </reaction>
</comment>
<feature type="binding site" evidence="14">
    <location>
        <position position="266"/>
    </location>
    <ligand>
        <name>a divalent metal cation</name>
        <dbReference type="ChEBI" id="CHEBI:60240"/>
    </ligand>
</feature>
<dbReference type="GO" id="GO:0019288">
    <property type="term" value="P:isopentenyl diphosphate biosynthetic process, methylerythritol 4-phosphate pathway"/>
    <property type="evidence" value="ECO:0007669"/>
    <property type="project" value="UniProtKB-UniRule"/>
</dbReference>
<proteinExistence type="inferred from homology"/>
<dbReference type="HAMAP" id="MF_01520">
    <property type="entry name" value="IspDF"/>
    <property type="match status" value="1"/>
</dbReference>
<dbReference type="SUPFAM" id="SSF53448">
    <property type="entry name" value="Nucleotide-diphospho-sugar transferases"/>
    <property type="match status" value="1"/>
</dbReference>
<feature type="site" description="Transition state stabilizer" evidence="14">
    <location>
        <position position="15"/>
    </location>
</feature>
<dbReference type="PANTHER" id="PTHR43181:SF1">
    <property type="entry name" value="2-C-METHYL-D-ERYTHRITOL 2,4-CYCLODIPHOSPHATE SYNTHASE, CHLOROPLASTIC"/>
    <property type="match status" value="1"/>
</dbReference>
<dbReference type="NCBIfam" id="NF006899">
    <property type="entry name" value="PRK09382.1"/>
    <property type="match status" value="1"/>
</dbReference>
<dbReference type="EMBL" id="CP049056">
    <property type="protein sequence ID" value="QIE54467.1"/>
    <property type="molecule type" value="Genomic_DNA"/>
</dbReference>
<dbReference type="InterPro" id="IPR001228">
    <property type="entry name" value="IspD"/>
</dbReference>
<evidence type="ECO:0000259" key="15">
    <source>
        <dbReference type="Pfam" id="PF02542"/>
    </source>
</evidence>
<evidence type="ECO:0000313" key="17">
    <source>
        <dbReference type="Proteomes" id="UP000503336"/>
    </source>
</evidence>
<evidence type="ECO:0000256" key="3">
    <source>
        <dbReference type="ARBA" id="ARBA00001968"/>
    </source>
</evidence>
<accession>A0A7L5BVE9</accession>
<keyword evidence="13 14" id="KW-0511">Multifunctional enzyme</keyword>
<keyword evidence="10 14" id="KW-0479">Metal-binding</keyword>
<dbReference type="NCBIfam" id="TIGR00151">
    <property type="entry name" value="ispF"/>
    <property type="match status" value="1"/>
</dbReference>
<protein>
    <recommendedName>
        <fullName evidence="14">Bifunctional enzyme IspD/IspF</fullName>
    </recommendedName>
    <domain>
        <recommendedName>
            <fullName evidence="14">2-C-methyl-D-erythritol 4-phosphate cytidylyltransferase</fullName>
            <ecNumber evidence="14">2.7.7.60</ecNumber>
        </recommendedName>
        <alternativeName>
            <fullName evidence="14">4-diphosphocytidyl-2C-methyl-D-erythritol synthase</fullName>
        </alternativeName>
        <alternativeName>
            <fullName evidence="14">MEP cytidylyltransferase</fullName>
            <shortName evidence="14">MCT</shortName>
        </alternativeName>
    </domain>
    <domain>
        <recommendedName>
            <fullName evidence="14">2-C-methyl-D-erythritol 2,4-cyclodiphosphate synthase</fullName>
            <shortName evidence="14">MECDP-synthase</shortName>
            <shortName evidence="14">MECPP-synthase</shortName>
            <shortName evidence="14">MECPS</shortName>
            <ecNumber evidence="14">4.6.1.12</ecNumber>
        </recommendedName>
    </domain>
</protein>
<feature type="region of interest" description="2-C-methyl-D-erythritol 2,4-cyclodiphosphate synthase" evidence="14">
    <location>
        <begin position="226"/>
        <end position="381"/>
    </location>
</feature>
<name>A0A7L5BVE9_9RHOB</name>
<feature type="site" description="Positions MEP for the nucleophilic attack" evidence="14">
    <location>
        <position position="206"/>
    </location>
</feature>
<comment type="similarity">
    <text evidence="14">In the N-terminal section; belongs to the IspD/TarI cytidylyltransferase family. IspD subfamily.</text>
</comment>
<dbReference type="CDD" id="cd02516">
    <property type="entry name" value="CDP-ME_synthetase"/>
    <property type="match status" value="1"/>
</dbReference>
<keyword evidence="9 14" id="KW-0548">Nucleotidyltransferase</keyword>
<comment type="function">
    <text evidence="14">Bifunctional enzyme that catalyzes the formation of 4-diphosphocytidyl-2-C-methyl-D-erythritol from CTP and 2-C-methyl-D-erythritol 4-phosphate (MEP) (IspD), and catalyzes the conversion of 4-diphosphocytidyl-2-C-methyl-D-erythritol 2-phosphate (CDP-ME2P) to 2-C-methyl-D-erythritol 2,4-cyclodiphosphate (ME-CPP) with a corresponding release of cytidine 5-monophosphate (CMP) (IspF).</text>
</comment>
<feature type="binding site" evidence="14">
    <location>
        <position position="234"/>
    </location>
    <ligand>
        <name>a divalent metal cation</name>
        <dbReference type="ChEBI" id="CHEBI:60240"/>
    </ligand>
</feature>
<evidence type="ECO:0000313" key="16">
    <source>
        <dbReference type="EMBL" id="QIE54467.1"/>
    </source>
</evidence>
<dbReference type="PROSITE" id="PS01295">
    <property type="entry name" value="ISPD"/>
    <property type="match status" value="1"/>
</dbReference>
<organism evidence="16 17">
    <name type="scientific">Pikeienuella piscinae</name>
    <dbReference type="NCBI Taxonomy" id="2748098"/>
    <lineage>
        <taxon>Bacteria</taxon>
        <taxon>Pseudomonadati</taxon>
        <taxon>Pseudomonadota</taxon>
        <taxon>Alphaproteobacteria</taxon>
        <taxon>Rhodobacterales</taxon>
        <taxon>Paracoccaceae</taxon>
        <taxon>Pikeienuella</taxon>
    </lineage>
</organism>
<dbReference type="InterPro" id="IPR020555">
    <property type="entry name" value="MECDP_synthase_CS"/>
</dbReference>
<feature type="site" description="Transition state stabilizer" evidence="14">
    <location>
        <position position="258"/>
    </location>
</feature>
<evidence type="ECO:0000256" key="9">
    <source>
        <dbReference type="ARBA" id="ARBA00022695"/>
    </source>
</evidence>
<evidence type="ECO:0000256" key="8">
    <source>
        <dbReference type="ARBA" id="ARBA00022679"/>
    </source>
</evidence>
<evidence type="ECO:0000256" key="2">
    <source>
        <dbReference type="ARBA" id="ARBA00001282"/>
    </source>
</evidence>
<feature type="binding site" evidence="14">
    <location>
        <position position="232"/>
    </location>
    <ligand>
        <name>a divalent metal cation</name>
        <dbReference type="ChEBI" id="CHEBI:60240"/>
    </ligand>
</feature>
<comment type="catalytic activity">
    <reaction evidence="2 14">
        <text>2-C-methyl-D-erythritol 4-phosphate + CTP + H(+) = 4-CDP-2-C-methyl-D-erythritol + diphosphate</text>
        <dbReference type="Rhea" id="RHEA:13429"/>
        <dbReference type="ChEBI" id="CHEBI:15378"/>
        <dbReference type="ChEBI" id="CHEBI:33019"/>
        <dbReference type="ChEBI" id="CHEBI:37563"/>
        <dbReference type="ChEBI" id="CHEBI:57823"/>
        <dbReference type="ChEBI" id="CHEBI:58262"/>
        <dbReference type="EC" id="2.7.7.60"/>
    </reaction>
</comment>
<comment type="similarity">
    <text evidence="6">Belongs to the IspF family.</text>
</comment>
<comment type="caution">
    <text evidence="14">Lacks conserved residue(s) required for the propagation of feature annotation.</text>
</comment>
<evidence type="ECO:0000256" key="14">
    <source>
        <dbReference type="HAMAP-Rule" id="MF_01520"/>
    </source>
</evidence>
<dbReference type="GO" id="GO:0016114">
    <property type="term" value="P:terpenoid biosynthetic process"/>
    <property type="evidence" value="ECO:0007669"/>
    <property type="project" value="InterPro"/>
</dbReference>
<feature type="binding site" evidence="14">
    <location>
        <begin position="280"/>
        <end position="282"/>
    </location>
    <ligand>
        <name>4-CDP-2-C-methyl-D-erythritol 2-phosphate</name>
        <dbReference type="ChEBI" id="CHEBI:57919"/>
    </ligand>
</feature>
<dbReference type="GO" id="GO:0008685">
    <property type="term" value="F:2-C-methyl-D-erythritol 2,4-cyclodiphosphate synthase activity"/>
    <property type="evidence" value="ECO:0007669"/>
    <property type="project" value="UniProtKB-UniRule"/>
</dbReference>
<dbReference type="CDD" id="cd00554">
    <property type="entry name" value="MECDP_synthase"/>
    <property type="match status" value="1"/>
</dbReference>
<gene>
    <name evidence="14" type="primary">ispDF</name>
    <name evidence="16" type="ORF">G5B40_02855</name>
</gene>
<keyword evidence="17" id="KW-1185">Reference proteome</keyword>
<reference evidence="16 17" key="1">
    <citation type="submission" date="2020-02" db="EMBL/GenBank/DDBJ databases">
        <title>complete genome sequence of Rhodobacteraceae bacterium.</title>
        <authorList>
            <person name="Park J."/>
            <person name="Kim Y.-S."/>
            <person name="Kim K.-H."/>
        </authorList>
    </citation>
    <scope>NUCLEOTIDE SEQUENCE [LARGE SCALE GENOMIC DNA]</scope>
    <source>
        <strain evidence="16 17">RR4-56</strain>
    </source>
</reference>
<dbReference type="Pfam" id="PF01128">
    <property type="entry name" value="IspD"/>
    <property type="match status" value="1"/>
</dbReference>
<dbReference type="HAMAP" id="MF_00108">
    <property type="entry name" value="IspD"/>
    <property type="match status" value="1"/>
</dbReference>
<dbReference type="KEGG" id="hdh:G5B40_02855"/>